<reference evidence="1" key="1">
    <citation type="submission" date="2021-09" db="EMBL/GenBank/DDBJ databases">
        <authorList>
            <person name="Martin H S."/>
        </authorList>
    </citation>
    <scope>NUCLEOTIDE SEQUENCE</scope>
</reference>
<dbReference type="AlphaFoldDB" id="A0A8J2W2N6"/>
<keyword evidence="2" id="KW-1185">Reference proteome</keyword>
<organism evidence="1 2">
    <name type="scientific">Danaus chrysippus</name>
    <name type="common">African queen</name>
    <dbReference type="NCBI Taxonomy" id="151541"/>
    <lineage>
        <taxon>Eukaryota</taxon>
        <taxon>Metazoa</taxon>
        <taxon>Ecdysozoa</taxon>
        <taxon>Arthropoda</taxon>
        <taxon>Hexapoda</taxon>
        <taxon>Insecta</taxon>
        <taxon>Pterygota</taxon>
        <taxon>Neoptera</taxon>
        <taxon>Endopterygota</taxon>
        <taxon>Lepidoptera</taxon>
        <taxon>Glossata</taxon>
        <taxon>Ditrysia</taxon>
        <taxon>Papilionoidea</taxon>
        <taxon>Nymphalidae</taxon>
        <taxon>Danainae</taxon>
        <taxon>Danaini</taxon>
        <taxon>Danaina</taxon>
        <taxon>Danaus</taxon>
        <taxon>Anosia</taxon>
    </lineage>
</organism>
<dbReference type="EMBL" id="CAKASE010000053">
    <property type="protein sequence ID" value="CAG9565119.1"/>
    <property type="molecule type" value="Genomic_DNA"/>
</dbReference>
<proteinExistence type="predicted"/>
<evidence type="ECO:0000313" key="2">
    <source>
        <dbReference type="Proteomes" id="UP000789524"/>
    </source>
</evidence>
<comment type="caution">
    <text evidence="1">The sequence shown here is derived from an EMBL/GenBank/DDBJ whole genome shotgun (WGS) entry which is preliminary data.</text>
</comment>
<protein>
    <submittedName>
        <fullName evidence="1">(African queen) hypothetical protein</fullName>
    </submittedName>
</protein>
<name>A0A8J2W2N6_9NEOP</name>
<dbReference type="Proteomes" id="UP000789524">
    <property type="component" value="Unassembled WGS sequence"/>
</dbReference>
<accession>A0A8J2W2N6</accession>
<gene>
    <name evidence="1" type="ORF">DCHRY22_LOCUS6025</name>
</gene>
<sequence>MSGAGNLIPNSTYVRYRLNVVFCVDLCRTMVPALALLGRASPHAAGRAHRRDLQAAFRSRYSVTVYCIGSWLTCVSVTSGGWRVSDVALDDVCASHMRRSRKRCGAAGARRQMSNEPRLTDTTRIQRPERVQQSVSRRPWSQDIMSDGAGWWCMRCACFERFPMPSSTCGRPGLSVPLSPPCVGERDRDADRDRHSFYVRFEERSDFRHLINKLRRLTTLRRCAESLVSVGERHRRAMNNLSDFNSGSSAA</sequence>
<evidence type="ECO:0000313" key="1">
    <source>
        <dbReference type="EMBL" id="CAG9565119.1"/>
    </source>
</evidence>